<sequence>MLSLIDLIVSGLIVVGVVFTFFGTVGLLRFPDIYTRMHAVTKSSTLGIMCILLGCMTYFMAEHGVVSVKLLLGIVFLFLTAPVGAHMISRAAYRTGVPLWEHSVQDDLADDGKRGPRLTE</sequence>
<dbReference type="KEGG" id="ntr:B0W44_06305"/>
<keyword evidence="4" id="KW-0472">Membrane</keyword>
<dbReference type="Pfam" id="PF03334">
    <property type="entry name" value="PhaG_MnhG_YufB"/>
    <property type="match status" value="1"/>
</dbReference>
<accession>A0A1U9K610</accession>
<evidence type="ECO:0000313" key="6">
    <source>
        <dbReference type="Proteomes" id="UP000188603"/>
    </source>
</evidence>
<evidence type="ECO:0000256" key="1">
    <source>
        <dbReference type="ARBA" id="ARBA00004141"/>
    </source>
</evidence>
<keyword evidence="4" id="KW-0812">Transmembrane</keyword>
<comment type="similarity">
    <text evidence="2">Belongs to the CPA3 antiporters (TC 2.A.63) subunit G family.</text>
</comment>
<dbReference type="STRING" id="1471761.B0W44_06305"/>
<dbReference type="NCBIfam" id="NF009314">
    <property type="entry name" value="PRK12674.1-2"/>
    <property type="match status" value="1"/>
</dbReference>
<evidence type="ECO:0000313" key="5">
    <source>
        <dbReference type="EMBL" id="AQS55456.1"/>
    </source>
</evidence>
<feature type="transmembrane region" description="Helical" evidence="4">
    <location>
        <begin position="66"/>
        <end position="85"/>
    </location>
</feature>
<comment type="subcellular location">
    <subcellularLocation>
        <location evidence="1">Membrane</location>
        <topology evidence="1">Multi-pass membrane protein</topology>
    </subcellularLocation>
</comment>
<reference evidence="5 6" key="1">
    <citation type="journal article" date="2015" name="Int. J. Syst. Evol. Microbiol.">
        <title>Novibacillus thermophilus gen. nov., sp. nov., a Gram-staining-negative and moderately thermophilic member of the family Thermoactinomycetaceae.</title>
        <authorList>
            <person name="Yang G."/>
            <person name="Chen J."/>
            <person name="Zhou S."/>
        </authorList>
    </citation>
    <scope>NUCLEOTIDE SEQUENCE [LARGE SCALE GENOMIC DNA]</scope>
    <source>
        <strain evidence="5 6">SG-1</strain>
    </source>
</reference>
<keyword evidence="6" id="KW-1185">Reference proteome</keyword>
<organism evidence="5 6">
    <name type="scientific">Novibacillus thermophilus</name>
    <dbReference type="NCBI Taxonomy" id="1471761"/>
    <lineage>
        <taxon>Bacteria</taxon>
        <taxon>Bacillati</taxon>
        <taxon>Bacillota</taxon>
        <taxon>Bacilli</taxon>
        <taxon>Bacillales</taxon>
        <taxon>Thermoactinomycetaceae</taxon>
        <taxon>Novibacillus</taxon>
    </lineage>
</organism>
<dbReference type="AlphaFoldDB" id="A0A1U9K610"/>
<keyword evidence="3" id="KW-0050">Antiport</keyword>
<keyword evidence="4" id="KW-1133">Transmembrane helix</keyword>
<evidence type="ECO:0000256" key="3">
    <source>
        <dbReference type="ARBA" id="ARBA00022449"/>
    </source>
</evidence>
<dbReference type="PANTHER" id="PTHR34703:SF1">
    <property type="entry name" value="ANTIPORTER SUBUNIT MNHG2-RELATED"/>
    <property type="match status" value="1"/>
</dbReference>
<dbReference type="GO" id="GO:0015385">
    <property type="term" value="F:sodium:proton antiporter activity"/>
    <property type="evidence" value="ECO:0007669"/>
    <property type="project" value="TreeGrafter"/>
</dbReference>
<gene>
    <name evidence="5" type="ORF">B0W44_06305</name>
</gene>
<feature type="transmembrane region" description="Helical" evidence="4">
    <location>
        <begin position="6"/>
        <end position="28"/>
    </location>
</feature>
<dbReference type="InterPro" id="IPR005133">
    <property type="entry name" value="PhaG_MnhG_YufB"/>
</dbReference>
<dbReference type="NCBIfam" id="TIGR01300">
    <property type="entry name" value="CPA3_mnhG_phaG"/>
    <property type="match status" value="1"/>
</dbReference>
<keyword evidence="3" id="KW-0813">Transport</keyword>
<dbReference type="PANTHER" id="PTHR34703">
    <property type="entry name" value="ANTIPORTER SUBUNIT MNHG2-RELATED"/>
    <property type="match status" value="1"/>
</dbReference>
<dbReference type="RefSeq" id="WP_077719312.1">
    <property type="nucleotide sequence ID" value="NZ_CP019699.1"/>
</dbReference>
<proteinExistence type="inferred from homology"/>
<dbReference type="EMBL" id="CP019699">
    <property type="protein sequence ID" value="AQS55456.1"/>
    <property type="molecule type" value="Genomic_DNA"/>
</dbReference>
<dbReference type="GO" id="GO:0016020">
    <property type="term" value="C:membrane"/>
    <property type="evidence" value="ECO:0007669"/>
    <property type="project" value="UniProtKB-SubCell"/>
</dbReference>
<dbReference type="Proteomes" id="UP000188603">
    <property type="component" value="Chromosome"/>
</dbReference>
<evidence type="ECO:0000256" key="2">
    <source>
        <dbReference type="ARBA" id="ARBA00008404"/>
    </source>
</evidence>
<protein>
    <submittedName>
        <fullName evidence="5">Na+/H+ antiporter subunit G1</fullName>
    </submittedName>
</protein>
<evidence type="ECO:0000256" key="4">
    <source>
        <dbReference type="SAM" id="Phobius"/>
    </source>
</evidence>
<feature type="transmembrane region" description="Helical" evidence="4">
    <location>
        <begin position="40"/>
        <end position="60"/>
    </location>
</feature>
<dbReference type="OrthoDB" id="9806575at2"/>
<name>A0A1U9K610_9BACL</name>